<comment type="caution">
    <text evidence="10">The sequence shown here is derived from an EMBL/GenBank/DDBJ whole genome shotgun (WGS) entry which is preliminary data.</text>
</comment>
<gene>
    <name evidence="10" type="ORF">Q9295_08370</name>
</gene>
<dbReference type="InterPro" id="IPR000629">
    <property type="entry name" value="RNA-helicase_DEAD-box_CS"/>
</dbReference>
<dbReference type="InterPro" id="IPR011545">
    <property type="entry name" value="DEAD/DEAH_box_helicase_dom"/>
</dbReference>
<evidence type="ECO:0000313" key="11">
    <source>
        <dbReference type="Proteomes" id="UP001239680"/>
    </source>
</evidence>
<keyword evidence="2 6" id="KW-0378">Hydrolase</keyword>
<feature type="compositionally biased region" description="Basic and acidic residues" evidence="7">
    <location>
        <begin position="523"/>
        <end position="547"/>
    </location>
</feature>
<dbReference type="CDD" id="cd18787">
    <property type="entry name" value="SF2_C_DEAD"/>
    <property type="match status" value="1"/>
</dbReference>
<evidence type="ECO:0000313" key="10">
    <source>
        <dbReference type="EMBL" id="MDQ2066385.1"/>
    </source>
</evidence>
<dbReference type="InterPro" id="IPR027417">
    <property type="entry name" value="P-loop_NTPase"/>
</dbReference>
<evidence type="ECO:0000256" key="3">
    <source>
        <dbReference type="ARBA" id="ARBA00022806"/>
    </source>
</evidence>
<keyword evidence="1 6" id="KW-0547">Nucleotide-binding</keyword>
<evidence type="ECO:0000256" key="1">
    <source>
        <dbReference type="ARBA" id="ARBA00022741"/>
    </source>
</evidence>
<reference evidence="10 11" key="1">
    <citation type="submission" date="2023-08" db="EMBL/GenBank/DDBJ databases">
        <title>Characterization of two Paracoccaceae strains isolated from Phycosphere and proposal of Xinfangfangia lacusdiani sp. nov.</title>
        <authorList>
            <person name="Deng Y."/>
            <person name="Zhang Y.Q."/>
        </authorList>
    </citation>
    <scope>NUCLEOTIDE SEQUENCE [LARGE SCALE GENOMIC DNA]</scope>
    <source>
        <strain evidence="10 11">CPCC 101601</strain>
    </source>
</reference>
<evidence type="ECO:0000256" key="2">
    <source>
        <dbReference type="ARBA" id="ARBA00022801"/>
    </source>
</evidence>
<name>A0ABU0VYV6_9RHOB</name>
<dbReference type="InterPro" id="IPR044742">
    <property type="entry name" value="DEAD/DEAH_RhlB"/>
</dbReference>
<evidence type="ECO:0000256" key="6">
    <source>
        <dbReference type="RuleBase" id="RU000492"/>
    </source>
</evidence>
<dbReference type="CDD" id="cd12252">
    <property type="entry name" value="RRM_DbpA"/>
    <property type="match status" value="1"/>
</dbReference>
<feature type="compositionally biased region" description="Basic and acidic residues" evidence="7">
    <location>
        <begin position="646"/>
        <end position="660"/>
    </location>
</feature>
<feature type="region of interest" description="Disordered" evidence="7">
    <location>
        <begin position="523"/>
        <end position="785"/>
    </location>
</feature>
<dbReference type="GO" id="GO:0004386">
    <property type="term" value="F:helicase activity"/>
    <property type="evidence" value="ECO:0007669"/>
    <property type="project" value="UniProtKB-KW"/>
</dbReference>
<evidence type="ECO:0000259" key="8">
    <source>
        <dbReference type="PROSITE" id="PS51192"/>
    </source>
</evidence>
<dbReference type="Gene3D" id="3.30.70.330">
    <property type="match status" value="1"/>
</dbReference>
<keyword evidence="4 6" id="KW-0067">ATP-binding</keyword>
<dbReference type="RefSeq" id="WP_306680082.1">
    <property type="nucleotide sequence ID" value="NZ_JAVDBT010000006.1"/>
</dbReference>
<evidence type="ECO:0000256" key="7">
    <source>
        <dbReference type="SAM" id="MobiDB-lite"/>
    </source>
</evidence>
<feature type="domain" description="Helicase C-terminal" evidence="9">
    <location>
        <begin position="229"/>
        <end position="378"/>
    </location>
</feature>
<organism evidence="10 11">
    <name type="scientific">Pseudogemmobacter lacusdianii</name>
    <dbReference type="NCBI Taxonomy" id="3069608"/>
    <lineage>
        <taxon>Bacteria</taxon>
        <taxon>Pseudomonadati</taxon>
        <taxon>Pseudomonadota</taxon>
        <taxon>Alphaproteobacteria</taxon>
        <taxon>Rhodobacterales</taxon>
        <taxon>Paracoccaceae</taxon>
        <taxon>Pseudogemmobacter</taxon>
    </lineage>
</organism>
<dbReference type="PROSITE" id="PS51192">
    <property type="entry name" value="HELICASE_ATP_BIND_1"/>
    <property type="match status" value="1"/>
</dbReference>
<dbReference type="PANTHER" id="PTHR47959">
    <property type="entry name" value="ATP-DEPENDENT RNA HELICASE RHLE-RELATED"/>
    <property type="match status" value="1"/>
</dbReference>
<feature type="compositionally biased region" description="Basic and acidic residues" evidence="7">
    <location>
        <begin position="697"/>
        <end position="728"/>
    </location>
</feature>
<dbReference type="SMART" id="SM00490">
    <property type="entry name" value="HELICc"/>
    <property type="match status" value="1"/>
</dbReference>
<dbReference type="SMART" id="SM00487">
    <property type="entry name" value="DEXDc"/>
    <property type="match status" value="1"/>
</dbReference>
<keyword evidence="11" id="KW-1185">Reference proteome</keyword>
<evidence type="ECO:0000256" key="4">
    <source>
        <dbReference type="ARBA" id="ARBA00022840"/>
    </source>
</evidence>
<dbReference type="PANTHER" id="PTHR47959:SF1">
    <property type="entry name" value="ATP-DEPENDENT RNA HELICASE DBPA"/>
    <property type="match status" value="1"/>
</dbReference>
<feature type="compositionally biased region" description="Basic and acidic residues" evidence="7">
    <location>
        <begin position="573"/>
        <end position="635"/>
    </location>
</feature>
<dbReference type="InterPro" id="IPR014001">
    <property type="entry name" value="Helicase_ATP-bd"/>
</dbReference>
<dbReference type="InterPro" id="IPR005580">
    <property type="entry name" value="DbpA/CsdA_RNA-bd_dom"/>
</dbReference>
<dbReference type="PROSITE" id="PS00039">
    <property type="entry name" value="DEAD_ATP_HELICASE"/>
    <property type="match status" value="1"/>
</dbReference>
<evidence type="ECO:0000256" key="5">
    <source>
        <dbReference type="ARBA" id="ARBA00038437"/>
    </source>
</evidence>
<sequence length="785" mass="84891">MDDLVVAGPLKAALADKGYDSLTPVQQAVLGEGVAGRDLLVSAQTGSGKTVAFGLAIAPEVLDGVDALLPADKPVALVVAPTRELAQQVAREFQWLYGNAGVQLATCVGGMDYRTEKRALERGAHVVVGTPGRLRDHIERRSLDLSEARAVVLDEADEMLDLGFAEDLEFILGAAPEDRRTLMFSATVPREIEALARTFQKDALRLNVQSAAKQHADIAYQALSVQARDKEHAIFNVLRFHEAQTAIVFCKTRANVNHLFARMVNRGFQAVALSGELSQQERMHALQALRDGRARVCIATDVAARGIDLPGLELVIHADLPSNSDTLLHRSGRTGRAGRKGTSVLIVPPAEIRKAQRVLQGAKLVAEWGKAPSAEEVQAREDQRVVEHPQFEAGVGEEAEMAGALLERWGAETVAAAFVRMWREGRSAPEVLSDSLPPPAPLPVRERGEFGPSVWFKVSVGHTGRAEARWLLPKICDAGGIAKDGIGAIRVQQDVTYVQIAAALADRFGKTLEIDQDLGMERIEGEPDLGRFAPRGEGRPAPKREKAPYQPKPSRFDDGDAPEAGRKPYAPREGAERKPYAPRDNADRKPYAPRAEGAERKPYAPRDNADRKPYAPRGDGDRKPWAPREGAERKPYAPRAAAAEGDFAKKPRWSPDDRAAKGAAPSNREKPGYKSAGFKSHGGDEGRPARAAGYKSHGSEGGDRKPWAPRGDDAKPYARKEGGAKPEGRSFGSKSFGDSKPSYSKAGKPAFGSKPAFGKSDAPKRAAPRGDANDTSKRFVPPKKR</sequence>
<dbReference type="Pfam" id="PF03880">
    <property type="entry name" value="DbpA"/>
    <property type="match status" value="1"/>
</dbReference>
<accession>A0ABU0VYV6</accession>
<dbReference type="Pfam" id="PF00270">
    <property type="entry name" value="DEAD"/>
    <property type="match status" value="1"/>
</dbReference>
<feature type="domain" description="Helicase ATP-binding" evidence="8">
    <location>
        <begin position="30"/>
        <end position="206"/>
    </location>
</feature>
<dbReference type="EMBL" id="JAVDBT010000006">
    <property type="protein sequence ID" value="MDQ2066385.1"/>
    <property type="molecule type" value="Genomic_DNA"/>
</dbReference>
<proteinExistence type="inferred from homology"/>
<dbReference type="Proteomes" id="UP001239680">
    <property type="component" value="Unassembled WGS sequence"/>
</dbReference>
<keyword evidence="3 6" id="KW-0347">Helicase</keyword>
<evidence type="ECO:0000259" key="9">
    <source>
        <dbReference type="PROSITE" id="PS51194"/>
    </source>
</evidence>
<dbReference type="PROSITE" id="PS51194">
    <property type="entry name" value="HELICASE_CTER"/>
    <property type="match status" value="1"/>
</dbReference>
<dbReference type="CDD" id="cd00268">
    <property type="entry name" value="DEADc"/>
    <property type="match status" value="1"/>
</dbReference>
<feature type="compositionally biased region" description="Basic and acidic residues" evidence="7">
    <location>
        <begin position="554"/>
        <end position="566"/>
    </location>
</feature>
<dbReference type="InterPro" id="IPR050079">
    <property type="entry name" value="DEAD_box_RNA_helicase"/>
</dbReference>
<comment type="similarity">
    <text evidence="5 6">Belongs to the DEAD box helicase family.</text>
</comment>
<dbReference type="InterPro" id="IPR001650">
    <property type="entry name" value="Helicase_C-like"/>
</dbReference>
<dbReference type="InterPro" id="IPR012677">
    <property type="entry name" value="Nucleotide-bd_a/b_plait_sf"/>
</dbReference>
<dbReference type="SUPFAM" id="SSF52540">
    <property type="entry name" value="P-loop containing nucleoside triphosphate hydrolases"/>
    <property type="match status" value="1"/>
</dbReference>
<dbReference type="Gene3D" id="3.40.50.300">
    <property type="entry name" value="P-loop containing nucleotide triphosphate hydrolases"/>
    <property type="match status" value="2"/>
</dbReference>
<dbReference type="Pfam" id="PF00271">
    <property type="entry name" value="Helicase_C"/>
    <property type="match status" value="1"/>
</dbReference>
<protein>
    <submittedName>
        <fullName evidence="10">DEAD/DEAH box helicase</fullName>
    </submittedName>
</protein>